<evidence type="ECO:0000256" key="9">
    <source>
        <dbReference type="SAM" id="SignalP"/>
    </source>
</evidence>
<dbReference type="GO" id="GO:0005886">
    <property type="term" value="C:plasma membrane"/>
    <property type="evidence" value="ECO:0007669"/>
    <property type="project" value="UniProtKB-SubCell"/>
</dbReference>
<keyword evidence="5 9" id="KW-0732">Signal</keyword>
<evidence type="ECO:0000256" key="8">
    <source>
        <dbReference type="ARBA" id="ARBA00023288"/>
    </source>
</evidence>
<keyword evidence="4" id="KW-0336">GPI-anchor</keyword>
<name>A0A1J0RAY8_9TRYP</name>
<feature type="signal peptide" evidence="9">
    <location>
        <begin position="1"/>
        <end position="26"/>
    </location>
</feature>
<organism evidence="11">
    <name type="scientific">Trypanosoma brucei</name>
    <dbReference type="NCBI Taxonomy" id="5691"/>
    <lineage>
        <taxon>Eukaryota</taxon>
        <taxon>Discoba</taxon>
        <taxon>Euglenozoa</taxon>
        <taxon>Kinetoplastea</taxon>
        <taxon>Metakinetoplastina</taxon>
        <taxon>Trypanosomatida</taxon>
        <taxon>Trypanosomatidae</taxon>
        <taxon>Trypanosoma</taxon>
    </lineage>
</organism>
<proteinExistence type="predicted"/>
<dbReference type="InterPro" id="IPR025932">
    <property type="entry name" value="Trypano_VSG_B_N_dom"/>
</dbReference>
<dbReference type="GO" id="GO:0098552">
    <property type="term" value="C:side of membrane"/>
    <property type="evidence" value="ECO:0007669"/>
    <property type="project" value="UniProtKB-KW"/>
</dbReference>
<evidence type="ECO:0000256" key="5">
    <source>
        <dbReference type="ARBA" id="ARBA00022729"/>
    </source>
</evidence>
<keyword evidence="7" id="KW-0325">Glycoprotein</keyword>
<dbReference type="VEuPathDB" id="TriTrypDB:Tb427_000321200"/>
<comment type="function">
    <text evidence="1">VSG forms a coat on the surface of the parasite. The trypanosome evades the immune response of the host by expressing a series of antigenically distinct VSGs from an estimated 1000 VSG genes.</text>
</comment>
<evidence type="ECO:0000256" key="4">
    <source>
        <dbReference type="ARBA" id="ARBA00022622"/>
    </source>
</evidence>
<accession>A0A1J0RAY8</accession>
<keyword evidence="6" id="KW-0472">Membrane</keyword>
<keyword evidence="3" id="KW-1003">Cell membrane</keyword>
<evidence type="ECO:0000256" key="7">
    <source>
        <dbReference type="ARBA" id="ARBA00023180"/>
    </source>
</evidence>
<evidence type="ECO:0000256" key="6">
    <source>
        <dbReference type="ARBA" id="ARBA00023136"/>
    </source>
</evidence>
<evidence type="ECO:0000256" key="1">
    <source>
        <dbReference type="ARBA" id="ARBA00002523"/>
    </source>
</evidence>
<sequence length="446" mass="48246">MSFSRAVATAAWLIAVALQAPATVEGTTDESAAAHRAMCRLYRATAGTWVAPALDATASSIQLRIRAANMSVAPQTWQDLFSDDAKTNAYDTLKDDAKELADRLGGKAAWDTWRLDKQNIKTLKIGTDNSENYKQIRDKAQADECSRPIQLLVHQAETLADKAKPLADFLTDDSKNKINADLIAALYGGDGTLDKPEAGKTTGTSGSYGTACTNSGNRPSIIGDFYCLCWNNNANNGECSKEYTQSATAPAQNTLTADWPQLKDSCGQTKPAPPSPEVIHSALTSWEATLTQATDSSNTRVYLGKSTGRKGEDCDGSATKTCVSYTKYFVKTSGVDITEIPWVKKRSDAASAITEARQKESELRGILHQLEAVEAAVRITYNAAATGTLAITAAHPIVQRNQPKKQSTEIAEECHKHHSNNATCPRDKCTYDEKANKCNPKVEVEE</sequence>
<feature type="domain" description="Trypanosome variant surface glycoprotein B-type N-terminal" evidence="10">
    <location>
        <begin position="15"/>
        <end position="371"/>
    </location>
</feature>
<evidence type="ECO:0000259" key="10">
    <source>
        <dbReference type="Pfam" id="PF13206"/>
    </source>
</evidence>
<reference evidence="11" key="1">
    <citation type="submission" date="2016-08" db="EMBL/GenBank/DDBJ databases">
        <title>VSG repertoire of Trypanosoma brucei EATRO 1125.</title>
        <authorList>
            <person name="Cross G.A."/>
        </authorList>
    </citation>
    <scope>NUCLEOTIDE SEQUENCE</scope>
    <source>
        <strain evidence="11">EATRO 1125</strain>
    </source>
</reference>
<dbReference type="AlphaFoldDB" id="A0A1J0RAY8"/>
<feature type="chain" id="PRO_5012881900" evidence="9">
    <location>
        <begin position="27"/>
        <end position="446"/>
    </location>
</feature>
<dbReference type="EMBL" id="KX701099">
    <property type="protein sequence ID" value="APD75055.1"/>
    <property type="molecule type" value="Genomic_DNA"/>
</dbReference>
<protein>
    <submittedName>
        <fullName evidence="11">Variant surface glycoprotein 1125.4848</fullName>
    </submittedName>
</protein>
<comment type="subcellular location">
    <subcellularLocation>
        <location evidence="2">Cell membrane</location>
        <topology evidence="2">Lipid-anchor</topology>
        <topology evidence="2">GPI-anchor</topology>
    </subcellularLocation>
</comment>
<dbReference type="Pfam" id="PF13206">
    <property type="entry name" value="VSG_B"/>
    <property type="match status" value="1"/>
</dbReference>
<keyword evidence="8" id="KW-0449">Lipoprotein</keyword>
<evidence type="ECO:0000313" key="11">
    <source>
        <dbReference type="EMBL" id="APD75055.1"/>
    </source>
</evidence>
<evidence type="ECO:0000256" key="2">
    <source>
        <dbReference type="ARBA" id="ARBA00004609"/>
    </source>
</evidence>
<evidence type="ECO:0000256" key="3">
    <source>
        <dbReference type="ARBA" id="ARBA00022475"/>
    </source>
</evidence>